<dbReference type="AlphaFoldDB" id="A0A368Z059"/>
<organism evidence="1 2">
    <name type="scientific">Paracoccus lutimaris</name>
    <dbReference type="NCBI Taxonomy" id="1490030"/>
    <lineage>
        <taxon>Bacteria</taxon>
        <taxon>Pseudomonadati</taxon>
        <taxon>Pseudomonadota</taxon>
        <taxon>Alphaproteobacteria</taxon>
        <taxon>Rhodobacterales</taxon>
        <taxon>Paracoccaceae</taxon>
        <taxon>Paracoccus</taxon>
    </lineage>
</organism>
<dbReference type="OrthoDB" id="7860885at2"/>
<accession>A0A368Z059</accession>
<dbReference type="EMBL" id="QPJL01000005">
    <property type="protein sequence ID" value="RCW85842.1"/>
    <property type="molecule type" value="Genomic_DNA"/>
</dbReference>
<evidence type="ECO:0000313" key="1">
    <source>
        <dbReference type="EMBL" id="RCW85842.1"/>
    </source>
</evidence>
<keyword evidence="2" id="KW-1185">Reference proteome</keyword>
<evidence type="ECO:0008006" key="3">
    <source>
        <dbReference type="Google" id="ProtNLM"/>
    </source>
</evidence>
<evidence type="ECO:0000313" key="2">
    <source>
        <dbReference type="Proteomes" id="UP000253345"/>
    </source>
</evidence>
<proteinExistence type="predicted"/>
<comment type="caution">
    <text evidence="1">The sequence shown here is derived from an EMBL/GenBank/DDBJ whole genome shotgun (WGS) entry which is preliminary data.</text>
</comment>
<name>A0A368Z059_9RHOB</name>
<sequence>MRRSAMARLIGTGAMLTLLVACGGEKGESRPRAKPEQLDVAVLHSDAGSPDKKVLSRGRISTKSGEILILEPDGSVTEMALDSSEGRDAFAVTEADLLALNANLGLDLSGMPDMAPIAPREPTAQERALAEFAARTKPMRLNLPASFAAEPKDFQGAEVKSFDSNKKSGNSLVEVQANLRRGVDADTAFAYATCALASWADANGTPYARHIRTIRDERDGKVVVGSVFTLSGERPMGLTVMTTKDTLQECKTRGIPAA</sequence>
<gene>
    <name evidence="1" type="ORF">DFP89_105109</name>
</gene>
<protein>
    <recommendedName>
        <fullName evidence="3">Lipoprotein</fullName>
    </recommendedName>
</protein>
<reference evidence="1 2" key="1">
    <citation type="submission" date="2018-07" db="EMBL/GenBank/DDBJ databases">
        <title>Genomic Encyclopedia of Type Strains, Phase III (KMG-III): the genomes of soil and plant-associated and newly described type strains.</title>
        <authorList>
            <person name="Whitman W."/>
        </authorList>
    </citation>
    <scope>NUCLEOTIDE SEQUENCE [LARGE SCALE GENOMIC DNA]</scope>
    <source>
        <strain evidence="1 2">CECT 8525</strain>
    </source>
</reference>
<dbReference type="Proteomes" id="UP000253345">
    <property type="component" value="Unassembled WGS sequence"/>
</dbReference>
<dbReference type="PROSITE" id="PS51257">
    <property type="entry name" value="PROKAR_LIPOPROTEIN"/>
    <property type="match status" value="1"/>
</dbReference>